<evidence type="ECO:0000256" key="15">
    <source>
        <dbReference type="SAM" id="Phobius"/>
    </source>
</evidence>
<keyword evidence="7 15" id="KW-0812">Transmembrane</keyword>
<dbReference type="GO" id="GO:0000155">
    <property type="term" value="F:phosphorelay sensor kinase activity"/>
    <property type="evidence" value="ECO:0007669"/>
    <property type="project" value="InterPro"/>
</dbReference>
<evidence type="ECO:0000256" key="1">
    <source>
        <dbReference type="ARBA" id="ARBA00000085"/>
    </source>
</evidence>
<protein>
    <recommendedName>
        <fullName evidence="3">histidine kinase</fullName>
        <ecNumber evidence="3">2.7.13.3</ecNumber>
    </recommendedName>
</protein>
<evidence type="ECO:0000256" key="11">
    <source>
        <dbReference type="ARBA" id="ARBA00022989"/>
    </source>
</evidence>
<evidence type="ECO:0000256" key="4">
    <source>
        <dbReference type="ARBA" id="ARBA00022519"/>
    </source>
</evidence>
<dbReference type="EMBL" id="LDJJ01000031">
    <property type="protein sequence ID" value="KRG67451.1"/>
    <property type="molecule type" value="Genomic_DNA"/>
</dbReference>
<dbReference type="PROSITE" id="PS50885">
    <property type="entry name" value="HAMP"/>
    <property type="match status" value="1"/>
</dbReference>
<dbReference type="PANTHER" id="PTHR44936:SF5">
    <property type="entry name" value="SENSOR HISTIDINE KINASE ENVZ"/>
    <property type="match status" value="1"/>
</dbReference>
<evidence type="ECO:0000256" key="5">
    <source>
        <dbReference type="ARBA" id="ARBA00022553"/>
    </source>
</evidence>
<evidence type="ECO:0000256" key="2">
    <source>
        <dbReference type="ARBA" id="ARBA00004429"/>
    </source>
</evidence>
<dbReference type="Pfam" id="PF02518">
    <property type="entry name" value="HATPase_c"/>
    <property type="match status" value="1"/>
</dbReference>
<reference evidence="18 19" key="1">
    <citation type="submission" date="2015-05" db="EMBL/GenBank/DDBJ databases">
        <title>Genome sequencing and analysis of members of genus Stenotrophomonas.</title>
        <authorList>
            <person name="Patil P.P."/>
            <person name="Midha S."/>
            <person name="Patil P.B."/>
        </authorList>
    </citation>
    <scope>NUCLEOTIDE SEQUENCE [LARGE SCALE GENOMIC DNA]</scope>
    <source>
        <strain evidence="18 19">DSM 18941</strain>
    </source>
</reference>
<accession>A0A0R0CE62</accession>
<name>A0A0R0CE62_9GAMM</name>
<gene>
    <name evidence="18" type="ORF">ABB27_09495</name>
</gene>
<keyword evidence="13 15" id="KW-0472">Membrane</keyword>
<evidence type="ECO:0000256" key="9">
    <source>
        <dbReference type="ARBA" id="ARBA00022777"/>
    </source>
</evidence>
<dbReference type="SMART" id="SM00304">
    <property type="entry name" value="HAMP"/>
    <property type="match status" value="1"/>
</dbReference>
<feature type="transmembrane region" description="Helical" evidence="15">
    <location>
        <begin position="12"/>
        <end position="34"/>
    </location>
</feature>
<dbReference type="AlphaFoldDB" id="A0A0R0CE62"/>
<comment type="catalytic activity">
    <reaction evidence="1">
        <text>ATP + protein L-histidine = ADP + protein N-phospho-L-histidine.</text>
        <dbReference type="EC" id="2.7.13.3"/>
    </reaction>
</comment>
<dbReference type="Gene3D" id="1.10.287.130">
    <property type="match status" value="1"/>
</dbReference>
<evidence type="ECO:0000256" key="14">
    <source>
        <dbReference type="SAM" id="MobiDB-lite"/>
    </source>
</evidence>
<keyword evidence="10" id="KW-0067">ATP-binding</keyword>
<keyword evidence="19" id="KW-1185">Reference proteome</keyword>
<dbReference type="InterPro" id="IPR003660">
    <property type="entry name" value="HAMP_dom"/>
</dbReference>
<dbReference type="InterPro" id="IPR036097">
    <property type="entry name" value="HisK_dim/P_sf"/>
</dbReference>
<dbReference type="InterPro" id="IPR004358">
    <property type="entry name" value="Sig_transdc_His_kin-like_C"/>
</dbReference>
<keyword evidence="6" id="KW-0808">Transferase</keyword>
<evidence type="ECO:0000259" key="16">
    <source>
        <dbReference type="PROSITE" id="PS50109"/>
    </source>
</evidence>
<proteinExistence type="predicted"/>
<evidence type="ECO:0000256" key="13">
    <source>
        <dbReference type="ARBA" id="ARBA00023136"/>
    </source>
</evidence>
<keyword evidence="12" id="KW-0902">Two-component regulatory system</keyword>
<dbReference type="PRINTS" id="PR00344">
    <property type="entry name" value="BCTRLSENSOR"/>
</dbReference>
<keyword evidence="9 18" id="KW-0418">Kinase</keyword>
<evidence type="ECO:0000259" key="17">
    <source>
        <dbReference type="PROSITE" id="PS50885"/>
    </source>
</evidence>
<dbReference type="SUPFAM" id="SSF55874">
    <property type="entry name" value="ATPase domain of HSP90 chaperone/DNA topoisomerase II/histidine kinase"/>
    <property type="match status" value="1"/>
</dbReference>
<dbReference type="GO" id="GO:0005886">
    <property type="term" value="C:plasma membrane"/>
    <property type="evidence" value="ECO:0007669"/>
    <property type="project" value="UniProtKB-SubCell"/>
</dbReference>
<dbReference type="RefSeq" id="WP_057628454.1">
    <property type="nucleotide sequence ID" value="NZ_LDJJ01000031.1"/>
</dbReference>
<comment type="subcellular location">
    <subcellularLocation>
        <location evidence="2">Cell inner membrane</location>
        <topology evidence="2">Multi-pass membrane protein</topology>
    </subcellularLocation>
</comment>
<organism evidence="18 19">
    <name type="scientific">Stenotrophomonas terrae</name>
    <dbReference type="NCBI Taxonomy" id="405446"/>
    <lineage>
        <taxon>Bacteria</taxon>
        <taxon>Pseudomonadati</taxon>
        <taxon>Pseudomonadota</taxon>
        <taxon>Gammaproteobacteria</taxon>
        <taxon>Lysobacterales</taxon>
        <taxon>Lysobacteraceae</taxon>
        <taxon>Stenotrophomonas</taxon>
    </lineage>
</organism>
<evidence type="ECO:0000256" key="12">
    <source>
        <dbReference type="ARBA" id="ARBA00023012"/>
    </source>
</evidence>
<dbReference type="Proteomes" id="UP000051863">
    <property type="component" value="Unassembled WGS sequence"/>
</dbReference>
<keyword evidence="8" id="KW-0547">Nucleotide-binding</keyword>
<dbReference type="CDD" id="cd06225">
    <property type="entry name" value="HAMP"/>
    <property type="match status" value="1"/>
</dbReference>
<dbReference type="Gene3D" id="3.30.565.10">
    <property type="entry name" value="Histidine kinase-like ATPase, C-terminal domain"/>
    <property type="match status" value="1"/>
</dbReference>
<evidence type="ECO:0000256" key="8">
    <source>
        <dbReference type="ARBA" id="ARBA00022741"/>
    </source>
</evidence>
<keyword evidence="5" id="KW-0597">Phosphoprotein</keyword>
<dbReference type="PATRIC" id="fig|405446.3.peg.1383"/>
<comment type="caution">
    <text evidence="18">The sequence shown here is derived from an EMBL/GenBank/DDBJ whole genome shotgun (WGS) entry which is preliminary data.</text>
</comment>
<dbReference type="OrthoDB" id="9804645at2"/>
<dbReference type="PROSITE" id="PS50109">
    <property type="entry name" value="HIS_KIN"/>
    <property type="match status" value="1"/>
</dbReference>
<dbReference type="InterPro" id="IPR050980">
    <property type="entry name" value="2C_sensor_his_kinase"/>
</dbReference>
<dbReference type="GO" id="GO:0005524">
    <property type="term" value="F:ATP binding"/>
    <property type="evidence" value="ECO:0007669"/>
    <property type="project" value="UniProtKB-KW"/>
</dbReference>
<feature type="region of interest" description="Disordered" evidence="14">
    <location>
        <begin position="123"/>
        <end position="146"/>
    </location>
</feature>
<keyword evidence="4" id="KW-0997">Cell inner membrane</keyword>
<feature type="domain" description="Histidine kinase" evidence="16">
    <location>
        <begin position="264"/>
        <end position="463"/>
    </location>
</feature>
<feature type="transmembrane region" description="Helical" evidence="15">
    <location>
        <begin position="186"/>
        <end position="203"/>
    </location>
</feature>
<dbReference type="InterPro" id="IPR003594">
    <property type="entry name" value="HATPase_dom"/>
</dbReference>
<dbReference type="PANTHER" id="PTHR44936">
    <property type="entry name" value="SENSOR PROTEIN CREC"/>
    <property type="match status" value="1"/>
</dbReference>
<evidence type="ECO:0000313" key="19">
    <source>
        <dbReference type="Proteomes" id="UP000051863"/>
    </source>
</evidence>
<feature type="domain" description="HAMP" evidence="17">
    <location>
        <begin position="204"/>
        <end position="256"/>
    </location>
</feature>
<evidence type="ECO:0000256" key="10">
    <source>
        <dbReference type="ARBA" id="ARBA00022840"/>
    </source>
</evidence>
<dbReference type="SUPFAM" id="SSF47384">
    <property type="entry name" value="Homodimeric domain of signal transducing histidine kinase"/>
    <property type="match status" value="1"/>
</dbReference>
<dbReference type="SMART" id="SM00387">
    <property type="entry name" value="HATPase_c"/>
    <property type="match status" value="1"/>
</dbReference>
<dbReference type="InterPro" id="IPR005467">
    <property type="entry name" value="His_kinase_dom"/>
</dbReference>
<keyword evidence="4" id="KW-1003">Cell membrane</keyword>
<evidence type="ECO:0000256" key="3">
    <source>
        <dbReference type="ARBA" id="ARBA00012438"/>
    </source>
</evidence>
<evidence type="ECO:0000256" key="7">
    <source>
        <dbReference type="ARBA" id="ARBA00022692"/>
    </source>
</evidence>
<sequence length="472" mass="51709">MKRLRLFLSSMAGRLFVILLVGMMVAAIGATLLAESRRQQEFERQNLARIADRLQGFVNLLDANPELRSRLLAVGGPNVREVKGDFRVGDVDTALMEVLAARGGALAGAQVRASSFRACMPPLPEFLPPPERGPRSTQRRERERDPAFTPPRCRLVELKLTDGTPLRLALEYPAVARRSASAFDPWFLSLLVLAIGLLAYVVARIASSPLQRLANHATELGHDLQREPLPVSGPLEVQRAAEAFNAMQKRLQRHLGERTQMLAAITHDLQTPSTRLRLRLENVQDEQLRERLIGDLAAMQALIREGLELARSAESAEQRAALDLDSLLESVVEDAAESGHDALLQQGCGAVLMLRPLAMRRLFSNLVDNAVKYGHAAHVSARREGDAVEVRVRDNGPGLAEEELEAVFTPFLRLETSRSRETGGAGLGLTIARALAEKDGASLTLRNHPEGGLEAVVRWEAPQWATAHTGTA</sequence>
<dbReference type="InterPro" id="IPR036890">
    <property type="entry name" value="HATPase_C_sf"/>
</dbReference>
<keyword evidence="11 15" id="KW-1133">Transmembrane helix</keyword>
<dbReference type="EC" id="2.7.13.3" evidence="3"/>
<feature type="compositionally biased region" description="Basic and acidic residues" evidence="14">
    <location>
        <begin position="132"/>
        <end position="146"/>
    </location>
</feature>
<dbReference type="Pfam" id="PF00672">
    <property type="entry name" value="HAMP"/>
    <property type="match status" value="1"/>
</dbReference>
<evidence type="ECO:0000313" key="18">
    <source>
        <dbReference type="EMBL" id="KRG67451.1"/>
    </source>
</evidence>
<evidence type="ECO:0000256" key="6">
    <source>
        <dbReference type="ARBA" id="ARBA00022679"/>
    </source>
</evidence>